<sequence>MCTSCNKDGCTCMCQPRGREEAHTHTHTTHHTHTSNRKDRLAGQYILTYLHTQERERNSVRCNCGPQPNRLVGVVPHWAPFHIGTALVQPTSSGPLRFVDYRASLAHCPLSLSLSLCHCEAPLCLHCSHHHLQSLFLSLSILALPFLPSFTPERAPTSSHSTAGFSPLPRCVSRLLQHVITSHSSLGTSALPAP</sequence>
<dbReference type="AlphaFoldDB" id="A0A9P4UJP8"/>
<keyword evidence="2" id="KW-1185">Reference proteome</keyword>
<comment type="caution">
    <text evidence="1">The sequence shown here is derived from an EMBL/GenBank/DDBJ whole genome shotgun (WGS) entry which is preliminary data.</text>
</comment>
<dbReference type="EMBL" id="MU003917">
    <property type="protein sequence ID" value="KAF2715948.1"/>
    <property type="molecule type" value="Genomic_DNA"/>
</dbReference>
<organism evidence="1 2">
    <name type="scientific">Polychaeton citri CBS 116435</name>
    <dbReference type="NCBI Taxonomy" id="1314669"/>
    <lineage>
        <taxon>Eukaryota</taxon>
        <taxon>Fungi</taxon>
        <taxon>Dikarya</taxon>
        <taxon>Ascomycota</taxon>
        <taxon>Pezizomycotina</taxon>
        <taxon>Dothideomycetes</taxon>
        <taxon>Dothideomycetidae</taxon>
        <taxon>Capnodiales</taxon>
        <taxon>Capnodiaceae</taxon>
        <taxon>Polychaeton</taxon>
    </lineage>
</organism>
<gene>
    <name evidence="1" type="ORF">K431DRAFT_37923</name>
</gene>
<evidence type="ECO:0000313" key="2">
    <source>
        <dbReference type="Proteomes" id="UP000799441"/>
    </source>
</evidence>
<protein>
    <submittedName>
        <fullName evidence="1">Uncharacterized protein</fullName>
    </submittedName>
</protein>
<dbReference type="Proteomes" id="UP000799441">
    <property type="component" value="Unassembled WGS sequence"/>
</dbReference>
<accession>A0A9P4UJP8</accession>
<evidence type="ECO:0000313" key="1">
    <source>
        <dbReference type="EMBL" id="KAF2715948.1"/>
    </source>
</evidence>
<name>A0A9P4UJP8_9PEZI</name>
<proteinExistence type="predicted"/>
<reference evidence="1" key="1">
    <citation type="journal article" date="2020" name="Stud. Mycol.">
        <title>101 Dothideomycetes genomes: a test case for predicting lifestyles and emergence of pathogens.</title>
        <authorList>
            <person name="Haridas S."/>
            <person name="Albert R."/>
            <person name="Binder M."/>
            <person name="Bloem J."/>
            <person name="Labutti K."/>
            <person name="Salamov A."/>
            <person name="Andreopoulos B."/>
            <person name="Baker S."/>
            <person name="Barry K."/>
            <person name="Bills G."/>
            <person name="Bluhm B."/>
            <person name="Cannon C."/>
            <person name="Castanera R."/>
            <person name="Culley D."/>
            <person name="Daum C."/>
            <person name="Ezra D."/>
            <person name="Gonzalez J."/>
            <person name="Henrissat B."/>
            <person name="Kuo A."/>
            <person name="Liang C."/>
            <person name="Lipzen A."/>
            <person name="Lutzoni F."/>
            <person name="Magnuson J."/>
            <person name="Mondo S."/>
            <person name="Nolan M."/>
            <person name="Ohm R."/>
            <person name="Pangilinan J."/>
            <person name="Park H.-J."/>
            <person name="Ramirez L."/>
            <person name="Alfaro M."/>
            <person name="Sun H."/>
            <person name="Tritt A."/>
            <person name="Yoshinaga Y."/>
            <person name="Zwiers L.-H."/>
            <person name="Turgeon B."/>
            <person name="Goodwin S."/>
            <person name="Spatafora J."/>
            <person name="Crous P."/>
            <person name="Grigoriev I."/>
        </authorList>
    </citation>
    <scope>NUCLEOTIDE SEQUENCE</scope>
    <source>
        <strain evidence="1">CBS 116435</strain>
    </source>
</reference>